<dbReference type="EMBL" id="VSSQ01033021">
    <property type="protein sequence ID" value="MPM84491.1"/>
    <property type="molecule type" value="Genomic_DNA"/>
</dbReference>
<dbReference type="AlphaFoldDB" id="A0A645D5H7"/>
<protein>
    <submittedName>
        <fullName evidence="1">Uncharacterized protein</fullName>
    </submittedName>
</protein>
<reference evidence="1" key="1">
    <citation type="submission" date="2019-08" db="EMBL/GenBank/DDBJ databases">
        <authorList>
            <person name="Kucharzyk K."/>
            <person name="Murdoch R.W."/>
            <person name="Higgins S."/>
            <person name="Loffler F."/>
        </authorList>
    </citation>
    <scope>NUCLEOTIDE SEQUENCE</scope>
</reference>
<accession>A0A645D5H7</accession>
<comment type="caution">
    <text evidence="1">The sequence shown here is derived from an EMBL/GenBank/DDBJ whole genome shotgun (WGS) entry which is preliminary data.</text>
</comment>
<gene>
    <name evidence="1" type="ORF">SDC9_131563</name>
</gene>
<proteinExistence type="predicted"/>
<organism evidence="1">
    <name type="scientific">bioreactor metagenome</name>
    <dbReference type="NCBI Taxonomy" id="1076179"/>
    <lineage>
        <taxon>unclassified sequences</taxon>
        <taxon>metagenomes</taxon>
        <taxon>ecological metagenomes</taxon>
    </lineage>
</organism>
<sequence length="207" mass="21425">MPVFVVRAAHGAADAGGGFVAGDGGFQKLKTVHVQRLADGHGGGEGGRAGVVDGFAVDVVHLGGVRCRAVDERGGAGGCGAAQWQARLALVELQCQRFFDHGRGGHGVAGQQRAIPVHERALGVVDDVFAHVGGVEVGGVLAQLFAHEHGDFSPERDESFCPAWQGTNAPIIGDKSRRACGRCVCKIFQNIISGSETGRTGRPVEIA</sequence>
<evidence type="ECO:0000313" key="1">
    <source>
        <dbReference type="EMBL" id="MPM84491.1"/>
    </source>
</evidence>
<name>A0A645D5H7_9ZZZZ</name>